<evidence type="ECO:0000313" key="3">
    <source>
        <dbReference type="EMBL" id="KAA5418233.1"/>
    </source>
</evidence>
<reference evidence="5" key="4">
    <citation type="submission" date="2023-08" db="EMBL/GenBank/DDBJ databases">
        <title>Reintroducing virulent viruses to syntetic microbiomes.</title>
        <authorList>
            <person name="Wilde J."/>
            <person name="Boyes R."/>
            <person name="Robinson A.V."/>
            <person name="Daisley B.A."/>
            <person name="Allen-Vercoe E."/>
        </authorList>
    </citation>
    <scope>NUCLEOTIDE SEQUENCE</scope>
    <source>
        <strain evidence="5">225I_12FAA</strain>
    </source>
</reference>
<dbReference type="KEGG" id="bcel:BcellWH2_04637"/>
<dbReference type="GeneID" id="66309575"/>
<reference evidence="6 8" key="2">
    <citation type="submission" date="2018-08" db="EMBL/GenBank/DDBJ databases">
        <title>A genome reference for cultivated species of the human gut microbiota.</title>
        <authorList>
            <person name="Zou Y."/>
            <person name="Xue W."/>
            <person name="Luo G."/>
        </authorList>
    </citation>
    <scope>NUCLEOTIDE SEQUENCE [LARGE SCALE GENOMIC DNA]</scope>
    <source>
        <strain evidence="6 8">AF22-3AC</strain>
    </source>
</reference>
<name>A0A0N7IG29_9BACE</name>
<evidence type="ECO:0000313" key="4">
    <source>
        <dbReference type="EMBL" id="KAA5419221.1"/>
    </source>
</evidence>
<evidence type="ECO:0000313" key="9">
    <source>
        <dbReference type="Proteomes" id="UP000448877"/>
    </source>
</evidence>
<dbReference type="InterPro" id="IPR053154">
    <property type="entry name" value="c-di-AMP_regulator"/>
</dbReference>
<dbReference type="Proteomes" id="UP000283341">
    <property type="component" value="Unassembled WGS sequence"/>
</dbReference>
<evidence type="ECO:0000313" key="5">
    <source>
        <dbReference type="EMBL" id="MDT4512826.1"/>
    </source>
</evidence>
<evidence type="ECO:0000313" key="7">
    <source>
        <dbReference type="Proteomes" id="UP000061809"/>
    </source>
</evidence>
<dbReference type="EMBL" id="CP012801">
    <property type="protein sequence ID" value="ALJ61851.1"/>
    <property type="molecule type" value="Genomic_DNA"/>
</dbReference>
<dbReference type="Gene3D" id="2.170.120.40">
    <property type="entry name" value="YbbR-like domain"/>
    <property type="match status" value="1"/>
</dbReference>
<sequence length="339" mass="38664">MIDRRNIKRIYLKTARKVKDFLLSDKSREFLIFLFFFFIASGFWLLQTLNNDYETEFSIPVRLKGVPNNVVITSEPPSELHIRVKDKGTVLLNYMLGKSFFPITLDFSDYKGTDNHVRIYSSQFEKRLLNQLNVSTKLLSVKPDTLEYIYSTGASKLVPVKFQGTVSAGRQYYISDTVCKPDSVLAYAPEGALDTITVAYTRKVKFEDISDTLRQQVPLLAPRGIKFVPASVEMVFPVDIYTEKTVEVPLRGVNFPAGKVLRAFPSKVSVTFQVGLSRFNKITESDFHINVSYEELLKLGSDKKYTVKLKSVPKGVNQIRINPEQVDFLIEQVSFEYGD</sequence>
<dbReference type="Proteomes" id="UP000482653">
    <property type="component" value="Unassembled WGS sequence"/>
</dbReference>
<keyword evidence="1" id="KW-1133">Transmembrane helix</keyword>
<dbReference type="InterPro" id="IPR012505">
    <property type="entry name" value="YbbR"/>
</dbReference>
<feature type="transmembrane region" description="Helical" evidence="1">
    <location>
        <begin position="30"/>
        <end position="46"/>
    </location>
</feature>
<keyword evidence="1" id="KW-0812">Transmembrane</keyword>
<gene>
    <name evidence="2" type="ORF">BcellWH2_04637</name>
    <name evidence="6" type="ORF">DWX97_18380</name>
    <name evidence="4" type="ORF">F2Y81_10155</name>
    <name evidence="3" type="ORF">F2Y87_13840</name>
    <name evidence="5" type="ORF">RO785_17800</name>
</gene>
<reference evidence="9 10" key="3">
    <citation type="journal article" date="2019" name="Nat. Med.">
        <title>A library of human gut bacterial isolates paired with longitudinal multiomics data enables mechanistic microbiome research.</title>
        <authorList>
            <person name="Poyet M."/>
            <person name="Groussin M."/>
            <person name="Gibbons S.M."/>
            <person name="Avila-Pacheco J."/>
            <person name="Jiang X."/>
            <person name="Kearney S.M."/>
            <person name="Perrotta A.R."/>
            <person name="Berdy B."/>
            <person name="Zhao S."/>
            <person name="Lieberman T.D."/>
            <person name="Swanson P.K."/>
            <person name="Smith M."/>
            <person name="Roesemann S."/>
            <person name="Alexander J.E."/>
            <person name="Rich S.A."/>
            <person name="Livny J."/>
            <person name="Vlamakis H."/>
            <person name="Clish C."/>
            <person name="Bullock K."/>
            <person name="Deik A."/>
            <person name="Scott J."/>
            <person name="Pierce K.A."/>
            <person name="Xavier R.J."/>
            <person name="Alm E.J."/>
        </authorList>
    </citation>
    <scope>NUCLEOTIDE SEQUENCE [LARGE SCALE GENOMIC DNA]</scope>
    <source>
        <strain evidence="4 9">BIOML-A6</strain>
        <strain evidence="3 10">BIOML-A8</strain>
    </source>
</reference>
<proteinExistence type="predicted"/>
<evidence type="ECO:0000256" key="1">
    <source>
        <dbReference type="SAM" id="Phobius"/>
    </source>
</evidence>
<dbReference type="PANTHER" id="PTHR37804">
    <property type="entry name" value="CDAA REGULATORY PROTEIN CDAR"/>
    <property type="match status" value="1"/>
</dbReference>
<reference evidence="2 7" key="1">
    <citation type="journal article" date="2015" name="Science">
        <title>Genetic determinants of in vivo fitness and diet responsiveness in multiple human gut Bacteroides.</title>
        <authorList>
            <person name="Wu M."/>
            <person name="McNulty N.P."/>
            <person name="Rodionov D.A."/>
            <person name="Khoroshkin M.S."/>
            <person name="Griffin N.W."/>
            <person name="Cheng J."/>
            <person name="Latreille P."/>
            <person name="Kerstetter R.A."/>
            <person name="Terrapon N."/>
            <person name="Henrissat B."/>
            <person name="Osterman A.L."/>
            <person name="Gordon J.I."/>
        </authorList>
    </citation>
    <scope>NUCLEOTIDE SEQUENCE [LARGE SCALE GENOMIC DNA]</scope>
    <source>
        <strain evidence="2 7">WH2</strain>
    </source>
</reference>
<dbReference type="PANTHER" id="PTHR37804:SF1">
    <property type="entry name" value="CDAA REGULATORY PROTEIN CDAR"/>
    <property type="match status" value="1"/>
</dbReference>
<evidence type="ECO:0000313" key="8">
    <source>
        <dbReference type="Proteomes" id="UP000283341"/>
    </source>
</evidence>
<dbReference type="AlphaFoldDB" id="A0A0N7IG29"/>
<accession>A0A0N7IG29</accession>
<dbReference type="Proteomes" id="UP000448877">
    <property type="component" value="Unassembled WGS sequence"/>
</dbReference>
<dbReference type="EMBL" id="QRVJ01000019">
    <property type="protein sequence ID" value="RGS34810.1"/>
    <property type="molecule type" value="Genomic_DNA"/>
</dbReference>
<dbReference type="Gene3D" id="2.170.120.30">
    <property type="match status" value="2"/>
</dbReference>
<dbReference type="STRING" id="246787.BcellWH2_04637"/>
<dbReference type="Pfam" id="PF07949">
    <property type="entry name" value="YbbR"/>
    <property type="match status" value="1"/>
</dbReference>
<dbReference type="EMBL" id="JAVSNH010000001">
    <property type="protein sequence ID" value="MDT4512826.1"/>
    <property type="molecule type" value="Genomic_DNA"/>
</dbReference>
<dbReference type="EMBL" id="VVYX01000015">
    <property type="protein sequence ID" value="KAA5418233.1"/>
    <property type="molecule type" value="Genomic_DNA"/>
</dbReference>
<evidence type="ECO:0000313" key="10">
    <source>
        <dbReference type="Proteomes" id="UP000482653"/>
    </source>
</evidence>
<keyword evidence="1" id="KW-0472">Membrane</keyword>
<dbReference type="RefSeq" id="WP_007213185.1">
    <property type="nucleotide sequence ID" value="NZ_CABMLT010000012.1"/>
</dbReference>
<dbReference type="Proteomes" id="UP000061809">
    <property type="component" value="Chromosome"/>
</dbReference>
<dbReference type="Proteomes" id="UP001266995">
    <property type="component" value="Unassembled WGS sequence"/>
</dbReference>
<evidence type="ECO:0000313" key="6">
    <source>
        <dbReference type="EMBL" id="RGS34810.1"/>
    </source>
</evidence>
<dbReference type="EMBL" id="VVYV01000014">
    <property type="protein sequence ID" value="KAA5419221.1"/>
    <property type="molecule type" value="Genomic_DNA"/>
</dbReference>
<dbReference type="PATRIC" id="fig|246787.4.peg.4793"/>
<evidence type="ECO:0000313" key="2">
    <source>
        <dbReference type="EMBL" id="ALJ61851.1"/>
    </source>
</evidence>
<dbReference type="eggNOG" id="COG4856">
    <property type="taxonomic scope" value="Bacteria"/>
</dbReference>
<organism evidence="2 7">
    <name type="scientific">Bacteroides cellulosilyticus</name>
    <dbReference type="NCBI Taxonomy" id="246787"/>
    <lineage>
        <taxon>Bacteria</taxon>
        <taxon>Pseudomonadati</taxon>
        <taxon>Bacteroidota</taxon>
        <taxon>Bacteroidia</taxon>
        <taxon>Bacteroidales</taxon>
        <taxon>Bacteroidaceae</taxon>
        <taxon>Bacteroides</taxon>
    </lineage>
</organism>
<protein>
    <submittedName>
        <fullName evidence="5">CdaR family protein</fullName>
    </submittedName>
    <submittedName>
        <fullName evidence="3">YbbR-like domain-containing protein</fullName>
    </submittedName>
    <submittedName>
        <fullName evidence="2">YbbR-like protein</fullName>
    </submittedName>
</protein>